<dbReference type="InterPro" id="IPR036259">
    <property type="entry name" value="MFS_trans_sf"/>
</dbReference>
<keyword evidence="1" id="KW-1133">Transmembrane helix</keyword>
<feature type="transmembrane region" description="Helical" evidence="1">
    <location>
        <begin position="129"/>
        <end position="147"/>
    </location>
</feature>
<accession>A0ABR3QIF3</accession>
<dbReference type="PANTHER" id="PTHR23512">
    <property type="entry name" value="MAJOR FACILITATOR SUPERFAMILY DOMAIN-CONTAINING PROTEIN 1"/>
    <property type="match status" value="1"/>
</dbReference>
<dbReference type="InterPro" id="IPR052187">
    <property type="entry name" value="MFSD1"/>
</dbReference>
<gene>
    <name evidence="2" type="ORF">SLS59_010099</name>
</gene>
<comment type="caution">
    <text evidence="2">The sequence shown here is derived from an EMBL/GenBank/DDBJ whole genome shotgun (WGS) entry which is preliminary data.</text>
</comment>
<evidence type="ECO:0008006" key="4">
    <source>
        <dbReference type="Google" id="ProtNLM"/>
    </source>
</evidence>
<proteinExistence type="predicted"/>
<evidence type="ECO:0000313" key="3">
    <source>
        <dbReference type="Proteomes" id="UP001521222"/>
    </source>
</evidence>
<feature type="non-terminal residue" evidence="2">
    <location>
        <position position="205"/>
    </location>
</feature>
<evidence type="ECO:0000313" key="2">
    <source>
        <dbReference type="EMBL" id="KAL1591627.1"/>
    </source>
</evidence>
<dbReference type="PANTHER" id="PTHR23512:SF12">
    <property type="entry name" value="TRANSPORTER, PUTATIVE (AFU_ORTHOLOGUE AFUA_4G00260)-RELATED"/>
    <property type="match status" value="1"/>
</dbReference>
<evidence type="ECO:0000256" key="1">
    <source>
        <dbReference type="SAM" id="Phobius"/>
    </source>
</evidence>
<protein>
    <recommendedName>
        <fullName evidence="4">Major facilitator superfamily (MFS) profile domain-containing protein</fullName>
    </recommendedName>
</protein>
<dbReference type="Proteomes" id="UP001521222">
    <property type="component" value="Unassembled WGS sequence"/>
</dbReference>
<reference evidence="2 3" key="1">
    <citation type="submission" date="2024-02" db="EMBL/GenBank/DDBJ databases">
        <title>De novo assembly and annotation of 12 fungi associated with fruit tree decline syndrome in Ontario, Canada.</title>
        <authorList>
            <person name="Sulman M."/>
            <person name="Ellouze W."/>
            <person name="Ilyukhin E."/>
        </authorList>
    </citation>
    <scope>NUCLEOTIDE SEQUENCE [LARGE SCALE GENOMIC DNA]</scope>
    <source>
        <strain evidence="2 3">M97-236</strain>
    </source>
</reference>
<organism evidence="2 3">
    <name type="scientific">Nothophoma quercina</name>
    <dbReference type="NCBI Taxonomy" id="749835"/>
    <lineage>
        <taxon>Eukaryota</taxon>
        <taxon>Fungi</taxon>
        <taxon>Dikarya</taxon>
        <taxon>Ascomycota</taxon>
        <taxon>Pezizomycotina</taxon>
        <taxon>Dothideomycetes</taxon>
        <taxon>Pleosporomycetidae</taxon>
        <taxon>Pleosporales</taxon>
        <taxon>Pleosporineae</taxon>
        <taxon>Didymellaceae</taxon>
        <taxon>Nothophoma</taxon>
    </lineage>
</organism>
<dbReference type="SUPFAM" id="SSF103473">
    <property type="entry name" value="MFS general substrate transporter"/>
    <property type="match status" value="1"/>
</dbReference>
<feature type="transmembrane region" description="Helical" evidence="1">
    <location>
        <begin position="153"/>
        <end position="171"/>
    </location>
</feature>
<keyword evidence="3" id="KW-1185">Reference proteome</keyword>
<keyword evidence="1" id="KW-0472">Membrane</keyword>
<keyword evidence="1" id="KW-0812">Transmembrane</keyword>
<feature type="transmembrane region" description="Helical" evidence="1">
    <location>
        <begin position="178"/>
        <end position="198"/>
    </location>
</feature>
<dbReference type="EMBL" id="JAKIXB020000065">
    <property type="protein sequence ID" value="KAL1591627.1"/>
    <property type="molecule type" value="Genomic_DNA"/>
</dbReference>
<dbReference type="Gene3D" id="1.20.1250.20">
    <property type="entry name" value="MFS general substrate transporter like domains"/>
    <property type="match status" value="1"/>
</dbReference>
<sequence>MPLHTNADQERVQINKIGVTVDPVELHQLAGTQYDPQRLTETHDHARLDFNSAAYKIPWKYKILALICVVSLPIGHDWTGASLGPLKNTLRNELGITNTQFGVISASDAIVKSIWPIIGGIPHHFGPNIIVLCCTGIVFVGSIFAGVAVSLGLWRLLAGGHIFMGFGIAILDSATQKFFYHWFGAGGLALAFGLESAVSRTVDLV</sequence>
<name>A0ABR3QIF3_9PLEO</name>